<dbReference type="eggNOG" id="COG5526">
    <property type="taxonomic scope" value="Bacteria"/>
</dbReference>
<accession>E1JZ74</accession>
<dbReference type="EMBL" id="AECZ01000021">
    <property type="protein sequence ID" value="EFL50357.1"/>
    <property type="molecule type" value="Genomic_DNA"/>
</dbReference>
<dbReference type="AlphaFoldDB" id="E1JZ74"/>
<reference evidence="1 2" key="1">
    <citation type="submission" date="2010-08" db="EMBL/GenBank/DDBJ databases">
        <title>The draft genome of Desulfovibrio fructosovorans JJ.</title>
        <authorList>
            <consortium name="US DOE Joint Genome Institute (JGI-PGF)"/>
            <person name="Lucas S."/>
            <person name="Copeland A."/>
            <person name="Lapidus A."/>
            <person name="Cheng J.-F."/>
            <person name="Bruce D."/>
            <person name="Goodwin L."/>
            <person name="Pitluck S."/>
            <person name="Land M.L."/>
            <person name="Hauser L."/>
            <person name="Chang Y.-J."/>
            <person name="Jeffries C."/>
            <person name="Wall J.D."/>
            <person name="Stahl D.A."/>
            <person name="Arkin A.P."/>
            <person name="Dehal P."/>
            <person name="Stolyar S.M."/>
            <person name="Hazen T.C."/>
            <person name="Woyke T.J."/>
        </authorList>
    </citation>
    <scope>NUCLEOTIDE SEQUENCE [LARGE SCALE GENOMIC DNA]</scope>
    <source>
        <strain evidence="1 2">JJ</strain>
    </source>
</reference>
<evidence type="ECO:0000313" key="2">
    <source>
        <dbReference type="Proteomes" id="UP000006250"/>
    </source>
</evidence>
<dbReference type="RefSeq" id="WP_005995083.1">
    <property type="nucleotide sequence ID" value="NZ_AECZ01000021.1"/>
</dbReference>
<name>E1JZ74_SOLFR</name>
<protein>
    <submittedName>
        <fullName evidence="1">Peptidoglycan binding domain-containing protein</fullName>
    </submittedName>
</protein>
<sequence length="209" mass="23105">MSRLALTDQLSREYRAIFTKAAIRPERAALVSRLAARIWAEAPMARYRAVSTATGVPAHVVGILHSLESGQDFTRHLHNGDPLTARTARVPRGRPVDGEPPFTWEESAIDALCLQHLDAWDDWSVPGTAYVLERYNGFGYRLRRPSVPSPYLWSFTTAYTSGKYVADHVWSPTAVSRQCGGMALLLAMGEAGDIELDHGPDDPAVLPHR</sequence>
<keyword evidence="2" id="KW-1185">Reference proteome</keyword>
<gene>
    <name evidence="1" type="ORF">DesfrDRAFT_2923</name>
</gene>
<proteinExistence type="predicted"/>
<evidence type="ECO:0000313" key="1">
    <source>
        <dbReference type="EMBL" id="EFL50357.1"/>
    </source>
</evidence>
<organism evidence="1 2">
    <name type="scientific">Solidesulfovibrio fructosivorans JJ]</name>
    <dbReference type="NCBI Taxonomy" id="596151"/>
    <lineage>
        <taxon>Bacteria</taxon>
        <taxon>Pseudomonadati</taxon>
        <taxon>Thermodesulfobacteriota</taxon>
        <taxon>Desulfovibrionia</taxon>
        <taxon>Desulfovibrionales</taxon>
        <taxon>Desulfovibrionaceae</taxon>
        <taxon>Solidesulfovibrio</taxon>
    </lineage>
</organism>
<dbReference type="Proteomes" id="UP000006250">
    <property type="component" value="Unassembled WGS sequence"/>
</dbReference>
<dbReference type="OrthoDB" id="482757at2"/>
<comment type="caution">
    <text evidence="1">The sequence shown here is derived from an EMBL/GenBank/DDBJ whole genome shotgun (WGS) entry which is preliminary data.</text>
</comment>